<comment type="caution">
    <text evidence="2">The sequence shown here is derived from an EMBL/GenBank/DDBJ whole genome shotgun (WGS) entry which is preliminary data.</text>
</comment>
<accession>A0A2J0Q8D7</accession>
<organism evidence="2 3">
    <name type="scientific">Candidatus Yanofskybacteria bacterium CG10_big_fil_rev_8_21_14_0_10_36_16</name>
    <dbReference type="NCBI Taxonomy" id="1975096"/>
    <lineage>
        <taxon>Bacteria</taxon>
        <taxon>Candidatus Yanofskyibacteriota</taxon>
    </lineage>
</organism>
<name>A0A2J0Q8D7_9BACT</name>
<sequence length="176" mass="20073">MSNKNKKNNNPPKHFPSGPVFESGLGWGEKLKNWFKEDFLNKFLPAIAILVLIAGVLSFLQKNSSKEDLVTDEYNSETKESIIKIAKPRDSYTILARQALSEYLTENPTDLTNGQKVFIEETLRREVEEGTIQIGQEVTFQISNIKDAIDKANSLTPFQLQKWQAWAETVEFNDSF</sequence>
<keyword evidence="1" id="KW-1133">Transmembrane helix</keyword>
<dbReference type="AlphaFoldDB" id="A0A2J0Q8D7"/>
<proteinExistence type="predicted"/>
<keyword evidence="1" id="KW-0472">Membrane</keyword>
<feature type="transmembrane region" description="Helical" evidence="1">
    <location>
        <begin position="43"/>
        <end position="60"/>
    </location>
</feature>
<gene>
    <name evidence="2" type="ORF">COV29_00620</name>
</gene>
<dbReference type="Proteomes" id="UP000228496">
    <property type="component" value="Unassembled WGS sequence"/>
</dbReference>
<dbReference type="EMBL" id="PCXQ01000002">
    <property type="protein sequence ID" value="PJE51472.1"/>
    <property type="molecule type" value="Genomic_DNA"/>
</dbReference>
<keyword evidence="1" id="KW-0812">Transmembrane</keyword>
<evidence type="ECO:0000313" key="2">
    <source>
        <dbReference type="EMBL" id="PJE51472.1"/>
    </source>
</evidence>
<reference evidence="2 3" key="1">
    <citation type="submission" date="2017-09" db="EMBL/GenBank/DDBJ databases">
        <title>Depth-based differentiation of microbial function through sediment-hosted aquifers and enrichment of novel symbionts in the deep terrestrial subsurface.</title>
        <authorList>
            <person name="Probst A.J."/>
            <person name="Ladd B."/>
            <person name="Jarett J.K."/>
            <person name="Geller-Mcgrath D.E."/>
            <person name="Sieber C.M."/>
            <person name="Emerson J.B."/>
            <person name="Anantharaman K."/>
            <person name="Thomas B.C."/>
            <person name="Malmstrom R."/>
            <person name="Stieglmeier M."/>
            <person name="Klingl A."/>
            <person name="Woyke T."/>
            <person name="Ryan C.M."/>
            <person name="Banfield J.F."/>
        </authorList>
    </citation>
    <scope>NUCLEOTIDE SEQUENCE [LARGE SCALE GENOMIC DNA]</scope>
    <source>
        <strain evidence="2">CG10_big_fil_rev_8_21_14_0_10_36_16</strain>
    </source>
</reference>
<protein>
    <submittedName>
        <fullName evidence="2">Uncharacterized protein</fullName>
    </submittedName>
</protein>
<evidence type="ECO:0000256" key="1">
    <source>
        <dbReference type="SAM" id="Phobius"/>
    </source>
</evidence>
<evidence type="ECO:0000313" key="3">
    <source>
        <dbReference type="Proteomes" id="UP000228496"/>
    </source>
</evidence>